<evidence type="ECO:0000256" key="1">
    <source>
        <dbReference type="ARBA" id="ARBA00000098"/>
    </source>
</evidence>
<dbReference type="InterPro" id="IPR045357">
    <property type="entry name" value="Aminopeptidase_N-like_N"/>
</dbReference>
<dbReference type="PANTHER" id="PTHR46322">
    <property type="entry name" value="PUROMYCIN-SENSITIVE AMINOPEPTIDASE"/>
    <property type="match status" value="1"/>
</dbReference>
<dbReference type="Gene3D" id="2.60.40.1730">
    <property type="entry name" value="tricorn interacting facor f3 domain"/>
    <property type="match status" value="1"/>
</dbReference>
<evidence type="ECO:0000256" key="9">
    <source>
        <dbReference type="ARBA" id="ARBA00022801"/>
    </source>
</evidence>
<dbReference type="Pfam" id="PF01433">
    <property type="entry name" value="Peptidase_M1"/>
    <property type="match status" value="1"/>
</dbReference>
<evidence type="ECO:0000256" key="3">
    <source>
        <dbReference type="ARBA" id="ARBA00010136"/>
    </source>
</evidence>
<dbReference type="CDD" id="cd09600">
    <property type="entry name" value="M1_APN"/>
    <property type="match status" value="1"/>
</dbReference>
<evidence type="ECO:0000256" key="8">
    <source>
        <dbReference type="ARBA" id="ARBA00022723"/>
    </source>
</evidence>
<evidence type="ECO:0000313" key="18">
    <source>
        <dbReference type="Proteomes" id="UP001215503"/>
    </source>
</evidence>
<evidence type="ECO:0000259" key="16">
    <source>
        <dbReference type="Pfam" id="PF17900"/>
    </source>
</evidence>
<evidence type="ECO:0000259" key="13">
    <source>
        <dbReference type="Pfam" id="PF01433"/>
    </source>
</evidence>
<dbReference type="Pfam" id="PF17900">
    <property type="entry name" value="Peptidase_M1_N"/>
    <property type="match status" value="1"/>
</dbReference>
<evidence type="ECO:0000259" key="14">
    <source>
        <dbReference type="Pfam" id="PF11940"/>
    </source>
</evidence>
<keyword evidence="18" id="KW-1185">Reference proteome</keyword>
<comment type="caution">
    <text evidence="17">The sequence shown here is derived from an EMBL/GenBank/DDBJ whole genome shotgun (WGS) entry which is preliminary data.</text>
</comment>
<keyword evidence="10" id="KW-0862">Zinc</keyword>
<evidence type="ECO:0000256" key="4">
    <source>
        <dbReference type="ARBA" id="ARBA00012564"/>
    </source>
</evidence>
<dbReference type="Gene3D" id="1.10.390.10">
    <property type="entry name" value="Neutral Protease Domain 2"/>
    <property type="match status" value="1"/>
</dbReference>
<dbReference type="InterPro" id="IPR038438">
    <property type="entry name" value="PepN_Ig-like_sf"/>
</dbReference>
<keyword evidence="9 17" id="KW-0378">Hydrolase</keyword>
<feature type="domain" description="Peptidase M1 alanyl aminopeptidase C-terminal" evidence="15">
    <location>
        <begin position="558"/>
        <end position="880"/>
    </location>
</feature>
<comment type="similarity">
    <text evidence="3">Belongs to the peptidase M1 family.</text>
</comment>
<comment type="catalytic activity">
    <reaction evidence="1">
        <text>Release of an N-terminal amino acid, Xaa-|-Yaa- from a peptide, amide or arylamide. Xaa is preferably Ala, but may be most amino acids including Pro (slow action). When a terminal hydrophobic residue is followed by a prolyl residue, the two may be released as an intact Xaa-Pro dipeptide.</text>
        <dbReference type="EC" id="3.4.11.2"/>
    </reaction>
</comment>
<dbReference type="InterPro" id="IPR035414">
    <property type="entry name" value="Peptidase_M1_pepN_Ig-like"/>
</dbReference>
<organism evidence="17 18">
    <name type="scientific">Aquibaculum arenosum</name>
    <dbReference type="NCBI Taxonomy" id="3032591"/>
    <lineage>
        <taxon>Bacteria</taxon>
        <taxon>Pseudomonadati</taxon>
        <taxon>Pseudomonadota</taxon>
        <taxon>Alphaproteobacteria</taxon>
        <taxon>Rhodospirillales</taxon>
        <taxon>Rhodovibrionaceae</taxon>
        <taxon>Aquibaculum</taxon>
    </lineage>
</organism>
<evidence type="ECO:0000256" key="7">
    <source>
        <dbReference type="ARBA" id="ARBA00022670"/>
    </source>
</evidence>
<dbReference type="PANTHER" id="PTHR46322:SF1">
    <property type="entry name" value="PUROMYCIN-SENSITIVE AMINOPEPTIDASE"/>
    <property type="match status" value="1"/>
</dbReference>
<evidence type="ECO:0000256" key="2">
    <source>
        <dbReference type="ARBA" id="ARBA00001947"/>
    </source>
</evidence>
<dbReference type="Gene3D" id="1.25.50.10">
    <property type="entry name" value="Peptidase M1, alanyl aminopeptidase, C-terminal domain"/>
    <property type="match status" value="1"/>
</dbReference>
<comment type="cofactor">
    <cofactor evidence="2">
        <name>Zn(2+)</name>
        <dbReference type="ChEBI" id="CHEBI:29105"/>
    </cofactor>
</comment>
<keyword evidence="7" id="KW-0645">Protease</keyword>
<dbReference type="GO" id="GO:0016285">
    <property type="term" value="F:alanyl aminopeptidase activity"/>
    <property type="evidence" value="ECO:0007669"/>
    <property type="project" value="UniProtKB-EC"/>
</dbReference>
<dbReference type="InterPro" id="IPR024601">
    <property type="entry name" value="Peptidase_M1_pepN_C"/>
</dbReference>
<dbReference type="Gene3D" id="3.30.2010.30">
    <property type="match status" value="1"/>
</dbReference>
<evidence type="ECO:0000256" key="5">
    <source>
        <dbReference type="ARBA" id="ARBA00015611"/>
    </source>
</evidence>
<dbReference type="InterPro" id="IPR037144">
    <property type="entry name" value="Peptidase_M1_pepN_C_sf"/>
</dbReference>
<evidence type="ECO:0000313" key="17">
    <source>
        <dbReference type="EMBL" id="MDF2097035.1"/>
    </source>
</evidence>
<dbReference type="EC" id="3.4.11.2" evidence="4 12"/>
<sequence length="881" mass="98862">MTSQQPQVIRREDYRPPDYRIEHVDLAFELGAEETTVRSRLTLRSDHERSQGIRPLVLHGEELDLRAISLDGEPLPDGAYSLDADSLTLHEPPEAFTLEIETAINPKANTQLSGLYVSNDVFCTQCEAEGFRRITYFLDRPDVMATYRTTLRAERAACPVLLSNGNLVEEGDLEGGRHYAVWEDPFRKPSYLFALVAGDLACNERVVETRSGRPVRLRIFVEHGKEGRTGYAMDVLERSLRWDEERFGLEYDLDLFNVVAVSDFNMGAMENKSLNVFNDKYILADPETATDADYAGIETVVAHEYFHNWTGNRITCRDWFQLSLKEGLTVFRDQEFSSDMRSRPVKRIQDVRRLRAAQFPEDAGPLAHPVRPDSYIEINNFYTATIYEKGAEVIRMLHGLLGEAGFQKGMKLYVERHDGQAVTCDDFVAAMADANGVDLERFKRWYGQAGTPEVQVNGCYDAQRGSYDLTVTQTTRPTPGQETKEPLHIPLAIGLLDGQGRDIPLTLGEGPASDTLVLPLCEERQSFRFEGLPKPAAVSLNRGFSAPITVRAEQSGTERAFLMAHDSDPFVRWEAGQDFATALMLEGSEAWRAGEEPSVDPAFIEATRAILTDSRLEQAFIAEALALPSEDYVAERMEVVNVEAIHAARGALKRALAEALRADFAQLYERLHDSAPYSPDAEAAGRRALRNAALSYLSVFAEAEPQERVRLIEHYRQADNMTDRMAALRLLVDLDLPERQEALDDFENRFGDDALVMDKWFALQAVSDLPDTLERVKALMQHPAFSLERPNKVRALIGSFIAANPLRYHAADGSGYAFHAALTLKLDALNPQVAARLLAPLGRWRRFDAGRQEKMKAELQRILAVPKLSRDVYEIASKALG</sequence>
<dbReference type="InterPro" id="IPR012779">
    <property type="entry name" value="Peptidase_M1_pepN"/>
</dbReference>
<feature type="domain" description="Aminopeptidase N-like N-terminal" evidence="16">
    <location>
        <begin position="22"/>
        <end position="192"/>
    </location>
</feature>
<proteinExistence type="inferred from homology"/>
<evidence type="ECO:0000256" key="10">
    <source>
        <dbReference type="ARBA" id="ARBA00022833"/>
    </source>
</evidence>
<dbReference type="PRINTS" id="PR00756">
    <property type="entry name" value="ALADIPTASE"/>
</dbReference>
<dbReference type="NCBIfam" id="TIGR02414">
    <property type="entry name" value="pepN_proteo"/>
    <property type="match status" value="1"/>
</dbReference>
<evidence type="ECO:0000256" key="6">
    <source>
        <dbReference type="ARBA" id="ARBA00022438"/>
    </source>
</evidence>
<dbReference type="RefSeq" id="WP_275823810.1">
    <property type="nucleotide sequence ID" value="NZ_JARHUD010000009.1"/>
</dbReference>
<evidence type="ECO:0000256" key="12">
    <source>
        <dbReference type="NCBIfam" id="TIGR02414"/>
    </source>
</evidence>
<dbReference type="InterPro" id="IPR014782">
    <property type="entry name" value="Peptidase_M1_dom"/>
</dbReference>
<dbReference type="InterPro" id="IPR042097">
    <property type="entry name" value="Aminopeptidase_N-like_N_sf"/>
</dbReference>
<dbReference type="Pfam" id="PF11940">
    <property type="entry name" value="DUF3458"/>
    <property type="match status" value="1"/>
</dbReference>
<dbReference type="Gene3D" id="2.60.40.1840">
    <property type="match status" value="1"/>
</dbReference>
<dbReference type="Pfam" id="PF17432">
    <property type="entry name" value="DUF3458_C"/>
    <property type="match status" value="1"/>
</dbReference>
<accession>A0ABT5YPY2</accession>
<keyword evidence="8" id="KW-0479">Metal-binding</keyword>
<dbReference type="Proteomes" id="UP001215503">
    <property type="component" value="Unassembled WGS sequence"/>
</dbReference>
<gene>
    <name evidence="17" type="primary">pepN</name>
    <name evidence="17" type="ORF">P2G67_13720</name>
</gene>
<keyword evidence="6 17" id="KW-0031">Aminopeptidase</keyword>
<keyword evidence="11" id="KW-0482">Metalloprotease</keyword>
<feature type="domain" description="Peptidase M1 membrane alanine aminopeptidase" evidence="13">
    <location>
        <begin position="231"/>
        <end position="445"/>
    </location>
</feature>
<evidence type="ECO:0000256" key="11">
    <source>
        <dbReference type="ARBA" id="ARBA00023049"/>
    </source>
</evidence>
<reference evidence="17 18" key="1">
    <citation type="submission" date="2023-03" db="EMBL/GenBank/DDBJ databases">
        <title>Fodinicurvata sp. CAU 1616 isolated from sea sendiment.</title>
        <authorList>
            <person name="Kim W."/>
        </authorList>
    </citation>
    <scope>NUCLEOTIDE SEQUENCE [LARGE SCALE GENOMIC DNA]</scope>
    <source>
        <strain evidence="17 18">CAU 1616</strain>
    </source>
</reference>
<dbReference type="SUPFAM" id="SSF55486">
    <property type="entry name" value="Metalloproteases ('zincins'), catalytic domain"/>
    <property type="match status" value="1"/>
</dbReference>
<feature type="domain" description="Peptidase M1 alanyl aminopeptidase Ig-like fold" evidence="14">
    <location>
        <begin position="450"/>
        <end position="551"/>
    </location>
</feature>
<protein>
    <recommendedName>
        <fullName evidence="5 12">Aminopeptidase N</fullName>
        <ecNumber evidence="4 12">3.4.11.2</ecNumber>
    </recommendedName>
</protein>
<dbReference type="InterPro" id="IPR027268">
    <property type="entry name" value="Peptidase_M4/M1_CTD_sf"/>
</dbReference>
<name>A0ABT5YPY2_9PROT</name>
<dbReference type="SUPFAM" id="SSF63737">
    <property type="entry name" value="Leukotriene A4 hydrolase N-terminal domain"/>
    <property type="match status" value="1"/>
</dbReference>
<dbReference type="EMBL" id="JARHUD010000009">
    <property type="protein sequence ID" value="MDF2097035.1"/>
    <property type="molecule type" value="Genomic_DNA"/>
</dbReference>
<evidence type="ECO:0000259" key="15">
    <source>
        <dbReference type="Pfam" id="PF17432"/>
    </source>
</evidence>
<dbReference type="InterPro" id="IPR001930">
    <property type="entry name" value="Peptidase_M1"/>
</dbReference>